<dbReference type="EMBL" id="UINC01216170">
    <property type="protein sequence ID" value="SVE42195.1"/>
    <property type="molecule type" value="Genomic_DNA"/>
</dbReference>
<sequence>MDELFDQRSYVNDVAPTTPQPDVSEKIPPCDSTPARRPPH</sequence>
<organism evidence="2">
    <name type="scientific">marine metagenome</name>
    <dbReference type="NCBI Taxonomy" id="408172"/>
    <lineage>
        <taxon>unclassified sequences</taxon>
        <taxon>metagenomes</taxon>
        <taxon>ecological metagenomes</taxon>
    </lineage>
</organism>
<protein>
    <submittedName>
        <fullName evidence="2">Uncharacterized protein</fullName>
    </submittedName>
</protein>
<name>A0A383DD55_9ZZZZ</name>
<feature type="non-terminal residue" evidence="2">
    <location>
        <position position="40"/>
    </location>
</feature>
<accession>A0A383DD55</accession>
<feature type="region of interest" description="Disordered" evidence="1">
    <location>
        <begin position="1"/>
        <end position="40"/>
    </location>
</feature>
<reference evidence="2" key="1">
    <citation type="submission" date="2018-05" db="EMBL/GenBank/DDBJ databases">
        <authorList>
            <person name="Lanie J.A."/>
            <person name="Ng W.-L."/>
            <person name="Kazmierczak K.M."/>
            <person name="Andrzejewski T.M."/>
            <person name="Davidsen T.M."/>
            <person name="Wayne K.J."/>
            <person name="Tettelin H."/>
            <person name="Glass J.I."/>
            <person name="Rusch D."/>
            <person name="Podicherti R."/>
            <person name="Tsui H.-C.T."/>
            <person name="Winkler M.E."/>
        </authorList>
    </citation>
    <scope>NUCLEOTIDE SEQUENCE</scope>
</reference>
<evidence type="ECO:0000256" key="1">
    <source>
        <dbReference type="SAM" id="MobiDB-lite"/>
    </source>
</evidence>
<dbReference type="AlphaFoldDB" id="A0A383DD55"/>
<gene>
    <name evidence="2" type="ORF">METZ01_LOCUS495049</name>
</gene>
<evidence type="ECO:0000313" key="2">
    <source>
        <dbReference type="EMBL" id="SVE42195.1"/>
    </source>
</evidence>
<proteinExistence type="predicted"/>